<evidence type="ECO:0000313" key="2">
    <source>
        <dbReference type="EnsemblMetazoa" id="GPAI009239-PA"/>
    </source>
</evidence>
<accession>A0A1A9ZB43</accession>
<keyword evidence="3" id="KW-1185">Reference proteome</keyword>
<evidence type="ECO:0000313" key="3">
    <source>
        <dbReference type="Proteomes" id="UP000092445"/>
    </source>
</evidence>
<dbReference type="EnsemblMetazoa" id="GPAI009239-RA">
    <property type="protein sequence ID" value="GPAI009239-PA"/>
    <property type="gene ID" value="GPAI009239"/>
</dbReference>
<reference evidence="3" key="1">
    <citation type="submission" date="2014-03" db="EMBL/GenBank/DDBJ databases">
        <authorList>
            <person name="Aksoy S."/>
            <person name="Warren W."/>
            <person name="Wilson R.K."/>
        </authorList>
    </citation>
    <scope>NUCLEOTIDE SEQUENCE [LARGE SCALE GENOMIC DNA]</scope>
    <source>
        <strain evidence="3">IAEA</strain>
    </source>
</reference>
<keyword evidence="1" id="KW-0812">Transmembrane</keyword>
<sequence length="147" mass="16201">MTAFQLNLMLNNFDIFIDGEIVIGLIGYNVSTTNGISNRFALAPDVSALHHDTAAVGFAFGGAMFLIEVSDKTSYYISSGTVCYGVWLNWCGCPMQLYKKKIWVLWLILIPYVLLRYAMPCHAMPCHVGYVATLAASVTGTAGWFGW</sequence>
<proteinExistence type="predicted"/>
<dbReference type="VEuPathDB" id="VectorBase:GPAI009239"/>
<dbReference type="Proteomes" id="UP000092445">
    <property type="component" value="Unassembled WGS sequence"/>
</dbReference>
<keyword evidence="1" id="KW-0472">Membrane</keyword>
<name>A0A1A9ZB43_GLOPL</name>
<evidence type="ECO:0000256" key="1">
    <source>
        <dbReference type="SAM" id="Phobius"/>
    </source>
</evidence>
<dbReference type="AlphaFoldDB" id="A0A1A9ZB43"/>
<feature type="transmembrane region" description="Helical" evidence="1">
    <location>
        <begin position="102"/>
        <end position="119"/>
    </location>
</feature>
<protein>
    <submittedName>
        <fullName evidence="2">Uncharacterized protein</fullName>
    </submittedName>
</protein>
<keyword evidence="1" id="KW-1133">Transmembrane helix</keyword>
<reference evidence="2" key="2">
    <citation type="submission" date="2020-05" db="UniProtKB">
        <authorList>
            <consortium name="EnsemblMetazoa"/>
        </authorList>
    </citation>
    <scope>IDENTIFICATION</scope>
    <source>
        <strain evidence="2">IAEA</strain>
    </source>
</reference>
<organism evidence="2 3">
    <name type="scientific">Glossina pallidipes</name>
    <name type="common">Tsetse fly</name>
    <dbReference type="NCBI Taxonomy" id="7398"/>
    <lineage>
        <taxon>Eukaryota</taxon>
        <taxon>Metazoa</taxon>
        <taxon>Ecdysozoa</taxon>
        <taxon>Arthropoda</taxon>
        <taxon>Hexapoda</taxon>
        <taxon>Insecta</taxon>
        <taxon>Pterygota</taxon>
        <taxon>Neoptera</taxon>
        <taxon>Endopterygota</taxon>
        <taxon>Diptera</taxon>
        <taxon>Brachycera</taxon>
        <taxon>Muscomorpha</taxon>
        <taxon>Hippoboscoidea</taxon>
        <taxon>Glossinidae</taxon>
        <taxon>Glossina</taxon>
    </lineage>
</organism>